<reference evidence="8 9" key="1">
    <citation type="submission" date="2019-10" db="EMBL/GenBank/DDBJ databases">
        <title>Assembly and Annotation for the nematode Trichostrongylus colubriformis.</title>
        <authorList>
            <person name="Martin J."/>
        </authorList>
    </citation>
    <scope>NUCLEOTIDE SEQUENCE [LARGE SCALE GENOMIC DNA]</scope>
    <source>
        <strain evidence="8">G859</strain>
        <tissue evidence="8">Whole worm</tissue>
    </source>
</reference>
<evidence type="ECO:0000256" key="2">
    <source>
        <dbReference type="ARBA" id="ARBA00010971"/>
    </source>
</evidence>
<organism evidence="8 9">
    <name type="scientific">Trichostrongylus colubriformis</name>
    <name type="common">Black scour worm</name>
    <dbReference type="NCBI Taxonomy" id="6319"/>
    <lineage>
        <taxon>Eukaryota</taxon>
        <taxon>Metazoa</taxon>
        <taxon>Ecdysozoa</taxon>
        <taxon>Nematoda</taxon>
        <taxon>Chromadorea</taxon>
        <taxon>Rhabditida</taxon>
        <taxon>Rhabditina</taxon>
        <taxon>Rhabditomorpha</taxon>
        <taxon>Strongyloidea</taxon>
        <taxon>Trichostrongylidae</taxon>
        <taxon>Trichostrongylus</taxon>
    </lineage>
</organism>
<name>A0AAN8FTW0_TRICO</name>
<comment type="caution">
    <text evidence="8">The sequence shown here is derived from an EMBL/GenBank/DDBJ whole genome shotgun (WGS) entry which is preliminary data.</text>
</comment>
<evidence type="ECO:0000256" key="6">
    <source>
        <dbReference type="PIRSR" id="PIRSR607702-1"/>
    </source>
</evidence>
<accession>A0AAN8FTW0</accession>
<dbReference type="InterPro" id="IPR007702">
    <property type="entry name" value="Janus"/>
</dbReference>
<dbReference type="GO" id="GO:0007548">
    <property type="term" value="P:sex differentiation"/>
    <property type="evidence" value="ECO:0007669"/>
    <property type="project" value="UniProtKB-KW"/>
</dbReference>
<dbReference type="GO" id="GO:0005829">
    <property type="term" value="C:cytosol"/>
    <property type="evidence" value="ECO:0007669"/>
    <property type="project" value="TreeGrafter"/>
</dbReference>
<dbReference type="GO" id="GO:0101006">
    <property type="term" value="F:protein histidine phosphatase activity"/>
    <property type="evidence" value="ECO:0007669"/>
    <property type="project" value="TreeGrafter"/>
</dbReference>
<dbReference type="PANTHER" id="PTHR12258">
    <property type="entry name" value="JANUS-A/JANUS-B"/>
    <property type="match status" value="1"/>
</dbReference>
<comment type="similarity">
    <text evidence="2">Belongs to the janus family.</text>
</comment>
<gene>
    <name evidence="8" type="ORF">GCK32_003206</name>
</gene>
<dbReference type="SUPFAM" id="SSF143724">
    <property type="entry name" value="PHP14-like"/>
    <property type="match status" value="2"/>
</dbReference>
<dbReference type="Proteomes" id="UP001331761">
    <property type="component" value="Unassembled WGS sequence"/>
</dbReference>
<evidence type="ECO:0000256" key="7">
    <source>
        <dbReference type="PIRSR" id="PIRSR607702-2"/>
    </source>
</evidence>
<dbReference type="GO" id="GO:0030154">
    <property type="term" value="P:cell differentiation"/>
    <property type="evidence" value="ECO:0007669"/>
    <property type="project" value="UniProtKB-KW"/>
</dbReference>
<dbReference type="FunFam" id="3.50.20.20:FF:000002">
    <property type="entry name" value="Sex-regulated protein janus-B"/>
    <property type="match status" value="1"/>
</dbReference>
<evidence type="ECO:0000256" key="1">
    <source>
        <dbReference type="ARBA" id="ARBA00002508"/>
    </source>
</evidence>
<keyword evidence="9" id="KW-1185">Reference proteome</keyword>
<evidence type="ECO:0000256" key="3">
    <source>
        <dbReference type="ARBA" id="ARBA00022782"/>
    </source>
</evidence>
<evidence type="ECO:0000313" key="8">
    <source>
        <dbReference type="EMBL" id="KAK5980862.1"/>
    </source>
</evidence>
<dbReference type="Gene3D" id="3.50.20.20">
    <property type="entry name" value="Janus/Ocnus"/>
    <property type="match status" value="2"/>
</dbReference>
<protein>
    <recommendedName>
        <fullName evidence="5">Sex-regulated protein janus-B</fullName>
    </recommendedName>
</protein>
<evidence type="ECO:0000313" key="9">
    <source>
        <dbReference type="Proteomes" id="UP001331761"/>
    </source>
</evidence>
<feature type="active site" description="Proton acceptor" evidence="6">
    <location>
        <position position="212"/>
    </location>
</feature>
<dbReference type="InterPro" id="IPR038596">
    <property type="entry name" value="Janus_sf"/>
</dbReference>
<dbReference type="Pfam" id="PF05005">
    <property type="entry name" value="Ocnus"/>
    <property type="match status" value="2"/>
</dbReference>
<sequence length="283" mass="31359">MFSLRPTFATLSTFGKILGSPSKLVVTTVAGSHTMPLSDIPDVDIDPSGTFKYILIKCSDKSSNESKNIVRGYYKCTFHVDILRTAREDAGSSYKLKCIGGGRIRHDDNAKEILVYGYSNVIILLLTDKPIILSLSIFSRSSTLITILLSPMRVIEGFIRSLRLSSAMPLADVKNVDIDPSGTFKYILIECTDKSSNEKKYIVRGYNKCNFHADIFDLVEEATGSSCKLKCVGGGRIKHEDSAKRIQVYGYSQGYGKADHSITADILKKQYPDYEISISDEGY</sequence>
<keyword evidence="3" id="KW-0221">Differentiation</keyword>
<evidence type="ECO:0000256" key="4">
    <source>
        <dbReference type="ARBA" id="ARBA00022928"/>
    </source>
</evidence>
<dbReference type="AlphaFoldDB" id="A0AAN8FTW0"/>
<proteinExistence type="inferred from homology"/>
<feature type="binding site" evidence="7">
    <location>
        <position position="185"/>
    </location>
    <ligand>
        <name>substrate</name>
    </ligand>
</feature>
<dbReference type="PANTHER" id="PTHR12258:SF5">
    <property type="entry name" value="BCDNA.GH02250-RELATED"/>
    <property type="match status" value="1"/>
</dbReference>
<dbReference type="EMBL" id="WIXE01006917">
    <property type="protein sequence ID" value="KAK5980862.1"/>
    <property type="molecule type" value="Genomic_DNA"/>
</dbReference>
<keyword evidence="4" id="KW-0726">Sexual differentiation</keyword>
<comment type="function">
    <text evidence="1">JanA and janB regulate somatic sex differentiation.</text>
</comment>
<evidence type="ECO:0000256" key="5">
    <source>
        <dbReference type="ARBA" id="ARBA00068496"/>
    </source>
</evidence>